<dbReference type="AlphaFoldDB" id="A0A089QA06"/>
<feature type="binding site" evidence="5">
    <location>
        <begin position="502"/>
        <end position="503"/>
    </location>
    <ligand>
        <name>FAD</name>
        <dbReference type="ChEBI" id="CHEBI:57692"/>
    </ligand>
</feature>
<dbReference type="InterPro" id="IPR007867">
    <property type="entry name" value="GMC_OxRtase_C"/>
</dbReference>
<dbReference type="PANTHER" id="PTHR11552">
    <property type="entry name" value="GLUCOSE-METHANOL-CHOLINE GMC OXIDOREDUCTASE"/>
    <property type="match status" value="1"/>
</dbReference>
<dbReference type="STRING" id="693986.MOC_3629"/>
<dbReference type="Pfam" id="PF05199">
    <property type="entry name" value="GMC_oxred_C"/>
    <property type="match status" value="1"/>
</dbReference>
<dbReference type="GO" id="GO:0050660">
    <property type="term" value="F:flavin adenine dinucleotide binding"/>
    <property type="evidence" value="ECO:0007669"/>
    <property type="project" value="InterPro"/>
</dbReference>
<comment type="similarity">
    <text evidence="2">Belongs to the GMC oxidoreductase family.</text>
</comment>
<evidence type="ECO:0000259" key="6">
    <source>
        <dbReference type="Pfam" id="PF00732"/>
    </source>
</evidence>
<feature type="binding site" evidence="5">
    <location>
        <position position="93"/>
    </location>
    <ligand>
        <name>FAD</name>
        <dbReference type="ChEBI" id="CHEBI:57692"/>
    </ligand>
</feature>
<evidence type="ECO:0000256" key="1">
    <source>
        <dbReference type="ARBA" id="ARBA00001974"/>
    </source>
</evidence>
<dbReference type="EMBL" id="CP003811">
    <property type="protein sequence ID" value="AIQ91384.1"/>
    <property type="molecule type" value="Genomic_DNA"/>
</dbReference>
<evidence type="ECO:0000256" key="2">
    <source>
        <dbReference type="ARBA" id="ARBA00010790"/>
    </source>
</evidence>
<feature type="domain" description="Glucose-methanol-choline oxidoreductase C-terminal" evidence="7">
    <location>
        <begin position="374"/>
        <end position="556"/>
    </location>
</feature>
<protein>
    <submittedName>
        <fullName evidence="8">Glucose-methanol-choline oxidoreductase</fullName>
    </submittedName>
</protein>
<dbReference type="Proteomes" id="UP000029492">
    <property type="component" value="Chromosome"/>
</dbReference>
<keyword evidence="9" id="KW-1185">Reference proteome</keyword>
<accession>A0A089QA06</accession>
<dbReference type="Gene3D" id="3.30.410.40">
    <property type="match status" value="2"/>
</dbReference>
<name>A0A089QA06_9HYPH</name>
<reference evidence="8 9" key="1">
    <citation type="journal article" date="2014" name="PLoS ONE">
        <title>Genome Information of Methylobacterium oryzae, a Plant-Probiotic Methylotroph in the Phyllosphere.</title>
        <authorList>
            <person name="Kwak M.J."/>
            <person name="Jeong H."/>
            <person name="Madhaiyan M."/>
            <person name="Lee Y."/>
            <person name="Sa T.M."/>
            <person name="Oh T.K."/>
            <person name="Kim J.F."/>
        </authorList>
    </citation>
    <scope>NUCLEOTIDE SEQUENCE [LARGE SCALE GENOMIC DNA]</scope>
    <source>
        <strain evidence="8 9">CBMB20</strain>
    </source>
</reference>
<dbReference type="InterPro" id="IPR012132">
    <property type="entry name" value="GMC_OxRdtase"/>
</dbReference>
<dbReference type="Gene3D" id="3.50.50.60">
    <property type="entry name" value="FAD/NAD(P)-binding domain"/>
    <property type="match status" value="2"/>
</dbReference>
<dbReference type="GO" id="GO:0016614">
    <property type="term" value="F:oxidoreductase activity, acting on CH-OH group of donors"/>
    <property type="evidence" value="ECO:0007669"/>
    <property type="project" value="InterPro"/>
</dbReference>
<dbReference type="Pfam" id="PF00732">
    <property type="entry name" value="GMC_oxred_N"/>
    <property type="match status" value="1"/>
</dbReference>
<evidence type="ECO:0000256" key="5">
    <source>
        <dbReference type="PIRSR" id="PIRSR000137-2"/>
    </source>
</evidence>
<evidence type="ECO:0000313" key="9">
    <source>
        <dbReference type="Proteomes" id="UP000029492"/>
    </source>
</evidence>
<dbReference type="SUPFAM" id="SSF54373">
    <property type="entry name" value="FAD-linked reductases, C-terminal domain"/>
    <property type="match status" value="1"/>
</dbReference>
<organism evidence="8 9">
    <name type="scientific">Methylobacterium oryzae CBMB20</name>
    <dbReference type="NCBI Taxonomy" id="693986"/>
    <lineage>
        <taxon>Bacteria</taxon>
        <taxon>Pseudomonadati</taxon>
        <taxon>Pseudomonadota</taxon>
        <taxon>Alphaproteobacteria</taxon>
        <taxon>Hyphomicrobiales</taxon>
        <taxon>Methylobacteriaceae</taxon>
        <taxon>Methylobacterium</taxon>
    </lineage>
</organism>
<dbReference type="PROSITE" id="PS51257">
    <property type="entry name" value="PROKAR_LIPOPROTEIN"/>
    <property type="match status" value="1"/>
</dbReference>
<dbReference type="eggNOG" id="COG2303">
    <property type="taxonomic scope" value="Bacteria"/>
</dbReference>
<dbReference type="RefSeq" id="WP_043758520.1">
    <property type="nucleotide sequence ID" value="NZ_CP003811.1"/>
</dbReference>
<comment type="cofactor">
    <cofactor evidence="1 5">
        <name>FAD</name>
        <dbReference type="ChEBI" id="CHEBI:57692"/>
    </cofactor>
</comment>
<keyword evidence="3" id="KW-0285">Flavoprotein</keyword>
<dbReference type="KEGG" id="mor:MOC_3629"/>
<dbReference type="InterPro" id="IPR036188">
    <property type="entry name" value="FAD/NAD-bd_sf"/>
</dbReference>
<dbReference type="HOGENOM" id="CLU_002865_7_1_5"/>
<evidence type="ECO:0000256" key="4">
    <source>
        <dbReference type="ARBA" id="ARBA00022827"/>
    </source>
</evidence>
<evidence type="ECO:0000256" key="3">
    <source>
        <dbReference type="ARBA" id="ARBA00022630"/>
    </source>
</evidence>
<sequence length="568" mass="61042">MNALPKTVDVLIVGGGSAGCVMAHRLSADPRRRVLLVEAGIDTPPGRVPAEILDSYPMPLFHGDTYIWPGLDAAVTRDSRGRMRRRAYEQGRVMGGSSSINVQAANRGLPRDYEAWAALGAEGWAWDDVLPYFRRLETDLDCGGPLHGHDGPLPIRRILEPAWPPFAHAVARAFDATGLPRRVDQNGEFEDGIFPPAFSNRDDARVSAAAAYLDVGTRARPNLTIAAGLEVRSLVMDGRRATGAVLRRGDGSEQQVRAASVVLCAGALQSPVLLLRAGIGPGDALSACGIPVRLDRSGVGENLRDHPALTMAQVLPRPLRLPETFRRASLLALRYSSGHPEGCASDMYLTASARAGWHALGGRLALYFLWVNQPHSVGRLRLDPANPSGPPDIDLGLLSDRRDLERLASGIRLLSDLVVSPTLNPRSDDLFPANYSPLIRRLSAVSPRNRRLTGLLAPVFDAPAMLRAPLLRAVLGGHAWATVLQDDGALDDFVRDNVFGVWHASGTCRMGRADDPGAVVDPGGRVIGTDNLSVADASVMPRLPSANTNVPTLMIAEKIAERMMVEMG</sequence>
<evidence type="ECO:0000259" key="7">
    <source>
        <dbReference type="Pfam" id="PF05199"/>
    </source>
</evidence>
<dbReference type="InterPro" id="IPR000172">
    <property type="entry name" value="GMC_OxRdtase_N"/>
</dbReference>
<feature type="domain" description="Glucose-methanol-choline oxidoreductase N-terminal" evidence="6">
    <location>
        <begin position="9"/>
        <end position="308"/>
    </location>
</feature>
<dbReference type="PIRSF" id="PIRSF000137">
    <property type="entry name" value="Alcohol_oxidase"/>
    <property type="match status" value="1"/>
</dbReference>
<evidence type="ECO:0000313" key="8">
    <source>
        <dbReference type="EMBL" id="AIQ91384.1"/>
    </source>
</evidence>
<keyword evidence="4 5" id="KW-0274">FAD</keyword>
<proteinExistence type="inferred from homology"/>
<dbReference type="SUPFAM" id="SSF51905">
    <property type="entry name" value="FAD/NAD(P)-binding domain"/>
    <property type="match status" value="1"/>
</dbReference>
<dbReference type="PANTHER" id="PTHR11552:SF147">
    <property type="entry name" value="CHOLINE DEHYDROGENASE, MITOCHONDRIAL"/>
    <property type="match status" value="1"/>
</dbReference>
<feature type="binding site" evidence="5">
    <location>
        <position position="231"/>
    </location>
    <ligand>
        <name>FAD</name>
        <dbReference type="ChEBI" id="CHEBI:57692"/>
    </ligand>
</feature>
<gene>
    <name evidence="8" type="ORF">MOC_3629</name>
</gene>